<keyword evidence="2 8" id="KW-0812">Transmembrane</keyword>
<dbReference type="InterPro" id="IPR002110">
    <property type="entry name" value="Ankyrin_rpt"/>
</dbReference>
<keyword evidence="5 7" id="KW-0040">ANK repeat</keyword>
<organism evidence="10 11">
    <name type="scientific">Rhodamnia argentea</name>
    <dbReference type="NCBI Taxonomy" id="178133"/>
    <lineage>
        <taxon>Eukaryota</taxon>
        <taxon>Viridiplantae</taxon>
        <taxon>Streptophyta</taxon>
        <taxon>Embryophyta</taxon>
        <taxon>Tracheophyta</taxon>
        <taxon>Spermatophyta</taxon>
        <taxon>Magnoliopsida</taxon>
        <taxon>eudicotyledons</taxon>
        <taxon>Gunneridae</taxon>
        <taxon>Pentapetalae</taxon>
        <taxon>rosids</taxon>
        <taxon>malvids</taxon>
        <taxon>Myrtales</taxon>
        <taxon>Myrtaceae</taxon>
        <taxon>Myrtoideae</taxon>
        <taxon>Myrteae</taxon>
        <taxon>Australasian group</taxon>
        <taxon>Rhodamnia</taxon>
    </lineage>
</organism>
<dbReference type="Proteomes" id="UP000827889">
    <property type="component" value="Chromosome 7"/>
</dbReference>
<feature type="transmembrane region" description="Helical" evidence="8">
    <location>
        <begin position="601"/>
        <end position="623"/>
    </location>
</feature>
<feature type="transmembrane region" description="Helical" evidence="8">
    <location>
        <begin position="538"/>
        <end position="558"/>
    </location>
</feature>
<feature type="transmembrane region" description="Helical" evidence="8">
    <location>
        <begin position="570"/>
        <end position="589"/>
    </location>
</feature>
<evidence type="ECO:0000256" key="7">
    <source>
        <dbReference type="PROSITE-ProRule" id="PRU00023"/>
    </source>
</evidence>
<feature type="repeat" description="ANK" evidence="7">
    <location>
        <begin position="288"/>
        <end position="308"/>
    </location>
</feature>
<dbReference type="PROSITE" id="PS50088">
    <property type="entry name" value="ANK_REPEAT"/>
    <property type="match status" value="3"/>
</dbReference>
<evidence type="ECO:0000256" key="5">
    <source>
        <dbReference type="ARBA" id="ARBA00023043"/>
    </source>
</evidence>
<feature type="transmembrane region" description="Helical" evidence="8">
    <location>
        <begin position="501"/>
        <end position="526"/>
    </location>
</feature>
<dbReference type="PANTHER" id="PTHR24186">
    <property type="entry name" value="PROTEIN PHOSPHATASE 1 REGULATORY SUBUNIT"/>
    <property type="match status" value="1"/>
</dbReference>
<evidence type="ECO:0000256" key="8">
    <source>
        <dbReference type="SAM" id="Phobius"/>
    </source>
</evidence>
<sequence>MDIELSIEEEDVGWSSRRERMHNALAARRTAVQQDPAEVYAIARKLREVINGADVDEFISQIEKLADQARLSTILNFQGLSRGSLLHTAAGVGKVDILRLLVDYVHDHLITAQDDWGNTPLHIAAKAGDSKAAAILIRRARGLPDLILRMKNKHENTALHEAVLNCHFNVVRLLLREDLEPVYWKNIDQKSPLCLALDTSDSKMLELLLSLSLEPSRIQGLPPVHGAIRSSNYELVAMIFKKNTKLFAMTDSDGGNAFHIAAVSNEAQVFELYLGPETEYLARERDMNGDLPIHIASKKGNVELIKKLEPVSKLLNGRGQSVLHIAAKYGRTSAVRYILRHPELALLKNERDHAGNTPLHLAAMYSQSGALILLARDERIQPFLLNHQRLTAYDIALDGVRGKHAYRKELAFEVLKTTLAKSRDIIQQRPEARNKDFPLEGVDALKPSMDDTNDRINIRLLVAALVVTVTFAAGFTVPGGFNGSDTASKDERGMATMLDKRMFQAFVLCNTIAMISAMTAAVDLVLAQHNDPRMALTAYVHSVPPLIVALLAMSAAFITGVTLTIGKLPWLANTIFYLGLIFLLIFSTCKLLEYGPFILTYLLRTRSLSLMIYWLVLASIYWWNIETFLYDDREEDWTTSQISVDRPLDGAVNRITNDSGTTRGQ</sequence>
<reference evidence="11" key="1">
    <citation type="submission" date="2025-08" db="UniProtKB">
        <authorList>
            <consortium name="RefSeq"/>
        </authorList>
    </citation>
    <scope>IDENTIFICATION</scope>
    <source>
        <tissue evidence="11">Leaf</tissue>
    </source>
</reference>
<name>A0A8B8QB44_9MYRT</name>
<feature type="repeat" description="ANK" evidence="7">
    <location>
        <begin position="318"/>
        <end position="341"/>
    </location>
</feature>
<evidence type="ECO:0000256" key="1">
    <source>
        <dbReference type="ARBA" id="ARBA00004141"/>
    </source>
</evidence>
<keyword evidence="3" id="KW-0677">Repeat</keyword>
<dbReference type="Pfam" id="PF00023">
    <property type="entry name" value="Ank"/>
    <property type="match status" value="1"/>
</dbReference>
<evidence type="ECO:0000256" key="6">
    <source>
        <dbReference type="ARBA" id="ARBA00023136"/>
    </source>
</evidence>
<dbReference type="SUPFAM" id="SSF48403">
    <property type="entry name" value="Ankyrin repeat"/>
    <property type="match status" value="1"/>
</dbReference>
<keyword evidence="4 8" id="KW-1133">Transmembrane helix</keyword>
<dbReference type="PANTHER" id="PTHR24186:SF50">
    <property type="entry name" value="ANKYRIN REPEAT-CONTAINING PROTEIN ITN1-LIKE ISOFORM X1"/>
    <property type="match status" value="1"/>
</dbReference>
<proteinExistence type="predicted"/>
<feature type="domain" description="PGG" evidence="9">
    <location>
        <begin position="452"/>
        <end position="563"/>
    </location>
</feature>
<dbReference type="SMART" id="SM00248">
    <property type="entry name" value="ANK"/>
    <property type="match status" value="8"/>
</dbReference>
<dbReference type="GeneID" id="115750878"/>
<evidence type="ECO:0000313" key="11">
    <source>
        <dbReference type="RefSeq" id="XP_030544356.1"/>
    </source>
</evidence>
<dbReference type="Gene3D" id="1.25.40.20">
    <property type="entry name" value="Ankyrin repeat-containing domain"/>
    <property type="match status" value="2"/>
</dbReference>
<dbReference type="KEGG" id="rarg:115750878"/>
<dbReference type="RefSeq" id="XP_030544356.1">
    <property type="nucleotide sequence ID" value="XM_030688496.2"/>
</dbReference>
<protein>
    <submittedName>
        <fullName evidence="11">Protein ACCELERATED CELL DEATH 6-like</fullName>
    </submittedName>
</protein>
<feature type="repeat" description="ANK" evidence="7">
    <location>
        <begin position="116"/>
        <end position="139"/>
    </location>
</feature>
<evidence type="ECO:0000256" key="2">
    <source>
        <dbReference type="ARBA" id="ARBA00022692"/>
    </source>
</evidence>
<evidence type="ECO:0000259" key="9">
    <source>
        <dbReference type="Pfam" id="PF13962"/>
    </source>
</evidence>
<dbReference type="InterPro" id="IPR036770">
    <property type="entry name" value="Ankyrin_rpt-contain_sf"/>
</dbReference>
<dbReference type="AlphaFoldDB" id="A0A8B8QB44"/>
<feature type="transmembrane region" description="Helical" evidence="8">
    <location>
        <begin position="458"/>
        <end position="481"/>
    </location>
</feature>
<keyword evidence="6 8" id="KW-0472">Membrane</keyword>
<evidence type="ECO:0000256" key="3">
    <source>
        <dbReference type="ARBA" id="ARBA00022737"/>
    </source>
</evidence>
<dbReference type="GO" id="GO:0005886">
    <property type="term" value="C:plasma membrane"/>
    <property type="evidence" value="ECO:0007669"/>
    <property type="project" value="TreeGrafter"/>
</dbReference>
<dbReference type="PROSITE" id="PS50297">
    <property type="entry name" value="ANK_REP_REGION"/>
    <property type="match status" value="3"/>
</dbReference>
<gene>
    <name evidence="11" type="primary">LOC115750878</name>
</gene>
<keyword evidence="10" id="KW-1185">Reference proteome</keyword>
<dbReference type="OrthoDB" id="194358at2759"/>
<dbReference type="Pfam" id="PF12796">
    <property type="entry name" value="Ank_2"/>
    <property type="match status" value="2"/>
</dbReference>
<comment type="subcellular location">
    <subcellularLocation>
        <location evidence="1">Membrane</location>
        <topology evidence="1">Multi-pass membrane protein</topology>
    </subcellularLocation>
</comment>
<evidence type="ECO:0000313" key="10">
    <source>
        <dbReference type="Proteomes" id="UP000827889"/>
    </source>
</evidence>
<dbReference type="InterPro" id="IPR026961">
    <property type="entry name" value="PGG_dom"/>
</dbReference>
<dbReference type="Pfam" id="PF13962">
    <property type="entry name" value="PGG"/>
    <property type="match status" value="1"/>
</dbReference>
<evidence type="ECO:0000256" key="4">
    <source>
        <dbReference type="ARBA" id="ARBA00022989"/>
    </source>
</evidence>
<accession>A0A8B8QB44</accession>